<evidence type="ECO:0000313" key="2">
    <source>
        <dbReference type="Proteomes" id="UP000651852"/>
    </source>
</evidence>
<evidence type="ECO:0000313" key="1">
    <source>
        <dbReference type="EMBL" id="MBC3949520.1"/>
    </source>
</evidence>
<proteinExistence type="predicted"/>
<keyword evidence="2" id="KW-1185">Reference proteome</keyword>
<sequence>MSCNSTNGTLLLPDGRRLFAYAGERFLVLMVDDKPLLEVAGDGDVWRVPHDREPSQLNFALWALAALMLLSREVFFEQCQLC</sequence>
<organism evidence="1 2">
    <name type="scientific">Pseudomonas folii</name>
    <dbReference type="NCBI Taxonomy" id="2762593"/>
    <lineage>
        <taxon>Bacteria</taxon>
        <taxon>Pseudomonadati</taxon>
        <taxon>Pseudomonadota</taxon>
        <taxon>Gammaproteobacteria</taxon>
        <taxon>Pseudomonadales</taxon>
        <taxon>Pseudomonadaceae</taxon>
        <taxon>Pseudomonas</taxon>
    </lineage>
</organism>
<comment type="caution">
    <text evidence="1">The sequence shown here is derived from an EMBL/GenBank/DDBJ whole genome shotgun (WGS) entry which is preliminary data.</text>
</comment>
<dbReference type="Proteomes" id="UP000651852">
    <property type="component" value="Unassembled WGS sequence"/>
</dbReference>
<accession>A0ABR7AXR0</accession>
<gene>
    <name evidence="1" type="ORF">H8S59_07050</name>
</gene>
<dbReference type="RefSeq" id="WP_187520943.1">
    <property type="nucleotide sequence ID" value="NZ_JACONW010000021.1"/>
</dbReference>
<protein>
    <submittedName>
        <fullName evidence="1">Uncharacterized protein</fullName>
    </submittedName>
</protein>
<name>A0ABR7AXR0_9PSED</name>
<reference evidence="1 2" key="1">
    <citation type="submission" date="2020-08" db="EMBL/GenBank/DDBJ databases">
        <title>Putative novel bacterial strains isolated from necrotic wheat leaf tissues caused by Xanthomonas translucens.</title>
        <authorList>
            <person name="Tambong J.T."/>
        </authorList>
    </citation>
    <scope>NUCLEOTIDE SEQUENCE [LARGE SCALE GENOMIC DNA]</scope>
    <source>
        <strain evidence="1 2">DOAB 1069</strain>
    </source>
</reference>
<dbReference type="EMBL" id="JACONW010000021">
    <property type="protein sequence ID" value="MBC3949520.1"/>
    <property type="molecule type" value="Genomic_DNA"/>
</dbReference>